<dbReference type="PANTHER" id="PTHR23343:SF117">
    <property type="entry name" value="ZONA PELLUCIDA SPERM-BINDING PROTEIN 4-LIKE ISOFORM X1"/>
    <property type="match status" value="1"/>
</dbReference>
<dbReference type="InterPro" id="IPR017957">
    <property type="entry name" value="P_trefoil_CS"/>
</dbReference>
<dbReference type="SMART" id="SM00018">
    <property type="entry name" value="PD"/>
    <property type="match status" value="1"/>
</dbReference>
<keyword evidence="12" id="KW-0278">Fertilization</keyword>
<keyword evidence="18" id="KW-1185">Reference proteome</keyword>
<dbReference type="OrthoDB" id="9907024at2759"/>
<dbReference type="AlphaFoldDB" id="A0A6J2Q4D7"/>
<dbReference type="InterPro" id="IPR055356">
    <property type="entry name" value="ZP-N"/>
</dbReference>
<reference evidence="19" key="1">
    <citation type="submission" date="2025-08" db="UniProtKB">
        <authorList>
            <consortium name="RefSeq"/>
        </authorList>
    </citation>
    <scope>IDENTIFICATION</scope>
</reference>
<sequence length="669" mass="74132">MDNIPTLVLRCSLLSLNLPLFHLLPPGRWFSYNLTVPAITSASFSSHLRRLQKSLLRLFLRNLINQWLLSPPSPLTLATCVATTLIPIILITILSTRHTIVHLTPSIQGSNHQSPPPTTTPTTTSFPASLTAGSTPQRPNLQCLIGALAVFLPFAHPDSIQVRDQKKTWMFVSDMSRLCGYMLQLAEGAGVILHSPLPACHSQTRTPTTISLPLMFWDLSMAQYRILDLQCPYKTPPPGIVTPQVFPTPPTTTKVSPPVVPKPKVFCSSHQMTVELPSVPFSGIFVKDIKGNQMNLQDAPKPCGYSARKGKDGKILFSLALHSRCHMSVQGKMYIITVVYMTVNGRREAELSCPVVVLKSEQECNLPIEHRLPCGPFSVSQPQCLSIGCCFGERPPACFYPMDECTIDRHFVFSVPASLTDPPLALGLLVAAGNSTCKPQRITSDYAFFKISMDGCGTRRVVAGKTVIYMLEIINKVQAIRLNYGTITRDSPVRLLVECRFLPGTVRSVSYLVKTPTLGPEVQTRGMFGVQLRIAKDAQYSAYHPQYHQPLQMLLGKPLYLEVRLLNTQDPSLVLLVHFCVAYPRSGKAVWLLLYNGCPNPLDPALQHAVLSFPQPPSPQAQTRRFTISTFQFLPDGELKDTDEEIYFMCSTEICSPQDRPCVEGCFGQ</sequence>
<proteinExistence type="inferred from homology"/>
<keyword evidence="8" id="KW-1133">Transmembrane helix</keyword>
<dbReference type="GO" id="GO:0005886">
    <property type="term" value="C:plasma membrane"/>
    <property type="evidence" value="ECO:0007669"/>
    <property type="project" value="UniProtKB-SubCell"/>
</dbReference>
<evidence type="ECO:0000259" key="16">
    <source>
        <dbReference type="PROSITE" id="PS51034"/>
    </source>
</evidence>
<dbReference type="GO" id="GO:0035805">
    <property type="term" value="C:egg coat"/>
    <property type="evidence" value="ECO:0007669"/>
    <property type="project" value="UniProtKB-SubCell"/>
</dbReference>
<evidence type="ECO:0000313" key="18">
    <source>
        <dbReference type="Proteomes" id="UP000504630"/>
    </source>
</evidence>
<evidence type="ECO:0000256" key="15">
    <source>
        <dbReference type="SAM" id="MobiDB-lite"/>
    </source>
</evidence>
<evidence type="ECO:0000256" key="1">
    <source>
        <dbReference type="ARBA" id="ARBA00004251"/>
    </source>
</evidence>
<dbReference type="GeneID" id="115011439"/>
<evidence type="ECO:0000256" key="8">
    <source>
        <dbReference type="ARBA" id="ARBA00022989"/>
    </source>
</evidence>
<dbReference type="RefSeq" id="XP_029292524.1">
    <property type="nucleotide sequence ID" value="XM_029436664.1"/>
</dbReference>
<name>A0A6J2Q4D7_COTGO</name>
<dbReference type="InterPro" id="IPR000519">
    <property type="entry name" value="P_trefoil_dom"/>
</dbReference>
<protein>
    <submittedName>
        <fullName evidence="19">Zona pellucida sperm-binding protein 4</fullName>
    </submittedName>
</protein>
<feature type="disulfide bond" evidence="14">
    <location>
        <begin position="374"/>
        <end position="389"/>
    </location>
</feature>
<dbReference type="PANTHER" id="PTHR23343">
    <property type="entry name" value="ZONA PELLUCIDA SPERM-BINDING PROTEIN"/>
    <property type="match status" value="1"/>
</dbReference>
<dbReference type="PROSITE" id="PS51034">
    <property type="entry name" value="ZP_2"/>
    <property type="match status" value="1"/>
</dbReference>
<evidence type="ECO:0000256" key="10">
    <source>
        <dbReference type="ARBA" id="ARBA00023157"/>
    </source>
</evidence>
<evidence type="ECO:0000256" key="14">
    <source>
        <dbReference type="PROSITE-ProRule" id="PRU00779"/>
    </source>
</evidence>
<keyword evidence="5" id="KW-0272">Extracellular matrix</keyword>
<evidence type="ECO:0000256" key="13">
    <source>
        <dbReference type="ARBA" id="ARBA00024183"/>
    </source>
</evidence>
<keyword evidence="4" id="KW-0964">Secreted</keyword>
<dbReference type="GO" id="GO:0032190">
    <property type="term" value="F:acrosin binding"/>
    <property type="evidence" value="ECO:0007669"/>
    <property type="project" value="TreeGrafter"/>
</dbReference>
<evidence type="ECO:0000256" key="4">
    <source>
        <dbReference type="ARBA" id="ARBA00022525"/>
    </source>
</evidence>
<feature type="domain" description="P-type" evidence="17">
    <location>
        <begin position="362"/>
        <end position="402"/>
    </location>
</feature>
<dbReference type="Proteomes" id="UP000504630">
    <property type="component" value="Chromosome 1"/>
</dbReference>
<dbReference type="Gene3D" id="4.10.110.10">
    <property type="entry name" value="Spasmolytic Protein, domain 1"/>
    <property type="match status" value="1"/>
</dbReference>
<evidence type="ECO:0000259" key="17">
    <source>
        <dbReference type="PROSITE" id="PS51448"/>
    </source>
</evidence>
<keyword evidence="9" id="KW-0472">Membrane</keyword>
<evidence type="ECO:0000256" key="9">
    <source>
        <dbReference type="ARBA" id="ARBA00023136"/>
    </source>
</evidence>
<feature type="disulfide bond" evidence="14">
    <location>
        <begin position="364"/>
        <end position="390"/>
    </location>
</feature>
<evidence type="ECO:0000256" key="12">
    <source>
        <dbReference type="ARBA" id="ARBA00023279"/>
    </source>
</evidence>
<organism evidence="18 19">
    <name type="scientific">Cottoperca gobio</name>
    <name type="common">Frogmouth</name>
    <name type="synonym">Aphritis gobio</name>
    <dbReference type="NCBI Taxonomy" id="56716"/>
    <lineage>
        <taxon>Eukaryota</taxon>
        <taxon>Metazoa</taxon>
        <taxon>Chordata</taxon>
        <taxon>Craniata</taxon>
        <taxon>Vertebrata</taxon>
        <taxon>Euteleostomi</taxon>
        <taxon>Actinopterygii</taxon>
        <taxon>Neopterygii</taxon>
        <taxon>Teleostei</taxon>
        <taxon>Neoteleostei</taxon>
        <taxon>Acanthomorphata</taxon>
        <taxon>Eupercaria</taxon>
        <taxon>Perciformes</taxon>
        <taxon>Notothenioidei</taxon>
        <taxon>Bovichtidae</taxon>
        <taxon>Cottoperca</taxon>
    </lineage>
</organism>
<evidence type="ECO:0000313" key="19">
    <source>
        <dbReference type="RefSeq" id="XP_029292524.1"/>
    </source>
</evidence>
<dbReference type="InterPro" id="IPR055355">
    <property type="entry name" value="ZP-C"/>
</dbReference>
<dbReference type="InterPro" id="IPR001507">
    <property type="entry name" value="ZP_dom"/>
</dbReference>
<evidence type="ECO:0000256" key="11">
    <source>
        <dbReference type="ARBA" id="ARBA00023180"/>
    </source>
</evidence>
<dbReference type="CDD" id="cd00111">
    <property type="entry name" value="Trefoil"/>
    <property type="match status" value="1"/>
</dbReference>
<comment type="caution">
    <text evidence="14">Lacks conserved residue(s) required for the propagation of feature annotation.</text>
</comment>
<accession>A0A6J2Q4D7</accession>
<dbReference type="SUPFAM" id="SSF57492">
    <property type="entry name" value="Trefoil"/>
    <property type="match status" value="1"/>
</dbReference>
<evidence type="ECO:0000256" key="6">
    <source>
        <dbReference type="ARBA" id="ARBA00022685"/>
    </source>
</evidence>
<gene>
    <name evidence="19" type="primary">LOC115011439</name>
</gene>
<dbReference type="PROSITE" id="PS00025">
    <property type="entry name" value="P_TREFOIL_1"/>
    <property type="match status" value="1"/>
</dbReference>
<dbReference type="Pfam" id="PF00088">
    <property type="entry name" value="Trefoil"/>
    <property type="match status" value="1"/>
</dbReference>
<keyword evidence="6" id="KW-0165">Cleavage on pair of basic residues</keyword>
<evidence type="ECO:0000256" key="7">
    <source>
        <dbReference type="ARBA" id="ARBA00022692"/>
    </source>
</evidence>
<dbReference type="InterPro" id="IPR042235">
    <property type="entry name" value="ZP-C_dom"/>
</dbReference>
<dbReference type="Gene3D" id="2.60.40.3210">
    <property type="entry name" value="Zona pellucida, ZP-N domain"/>
    <property type="match status" value="1"/>
</dbReference>
<feature type="region of interest" description="Disordered" evidence="15">
    <location>
        <begin position="106"/>
        <end position="134"/>
    </location>
</feature>
<dbReference type="Pfam" id="PF00100">
    <property type="entry name" value="Zona_pellucida"/>
    <property type="match status" value="1"/>
</dbReference>
<dbReference type="SMART" id="SM00241">
    <property type="entry name" value="ZP"/>
    <property type="match status" value="1"/>
</dbReference>
<keyword evidence="10 14" id="KW-1015">Disulfide bond</keyword>
<dbReference type="Gene3D" id="2.60.40.4100">
    <property type="entry name" value="Zona pellucida, ZP-C domain"/>
    <property type="match status" value="1"/>
</dbReference>
<dbReference type="PROSITE" id="PS51448">
    <property type="entry name" value="P_TREFOIL_2"/>
    <property type="match status" value="1"/>
</dbReference>
<evidence type="ECO:0000256" key="3">
    <source>
        <dbReference type="ARBA" id="ARBA00022475"/>
    </source>
</evidence>
<keyword evidence="7" id="KW-0812">Transmembrane</keyword>
<dbReference type="KEGG" id="cgob:115011439"/>
<comment type="subcellular location">
    <subcellularLocation>
        <location evidence="1">Cell membrane</location>
        <topology evidence="1">Single-pass type I membrane protein</topology>
    </subcellularLocation>
    <subcellularLocation>
        <location evidence="13">Zona pellucida</location>
    </subcellularLocation>
</comment>
<dbReference type="GO" id="GO:0035804">
    <property type="term" value="F:structural constituent of egg coat"/>
    <property type="evidence" value="ECO:0007669"/>
    <property type="project" value="TreeGrafter"/>
</dbReference>
<feature type="compositionally biased region" description="Polar residues" evidence="15">
    <location>
        <begin position="125"/>
        <end position="134"/>
    </location>
</feature>
<feature type="domain" description="ZP" evidence="16">
    <location>
        <begin position="404"/>
        <end position="669"/>
    </location>
</feature>
<dbReference type="InterPro" id="IPR044913">
    <property type="entry name" value="P_trefoil_dom_sf"/>
</dbReference>
<keyword evidence="11" id="KW-0325">Glycoprotein</keyword>
<dbReference type="InterPro" id="IPR051148">
    <property type="entry name" value="Zona_Pellucida_Domain_gp"/>
</dbReference>
<evidence type="ECO:0000256" key="2">
    <source>
        <dbReference type="ARBA" id="ARBA00010863"/>
    </source>
</evidence>
<dbReference type="GO" id="GO:0060468">
    <property type="term" value="P:prevention of polyspermy"/>
    <property type="evidence" value="ECO:0007669"/>
    <property type="project" value="TreeGrafter"/>
</dbReference>
<comment type="similarity">
    <text evidence="2">Belongs to the ZP domain family. ZPB subfamily.</text>
</comment>
<dbReference type="Pfam" id="PF23344">
    <property type="entry name" value="ZP-N"/>
    <property type="match status" value="1"/>
</dbReference>
<dbReference type="GO" id="GO:0007339">
    <property type="term" value="P:binding of sperm to zona pellucida"/>
    <property type="evidence" value="ECO:0007669"/>
    <property type="project" value="TreeGrafter"/>
</dbReference>
<evidence type="ECO:0000256" key="5">
    <source>
        <dbReference type="ARBA" id="ARBA00022530"/>
    </source>
</evidence>
<keyword evidence="3" id="KW-1003">Cell membrane</keyword>
<dbReference type="InParanoid" id="A0A6J2Q4D7"/>